<evidence type="ECO:0000313" key="3">
    <source>
        <dbReference type="Proteomes" id="UP001560267"/>
    </source>
</evidence>
<dbReference type="RefSeq" id="WP_298386197.1">
    <property type="nucleotide sequence ID" value="NZ_JBFSHR010000022.1"/>
</dbReference>
<evidence type="ECO:0000256" key="1">
    <source>
        <dbReference type="SAM" id="Phobius"/>
    </source>
</evidence>
<reference evidence="2 3" key="1">
    <citation type="submission" date="2024-07" db="EMBL/GenBank/DDBJ databases">
        <title>Draft Genome Sequence of Ferrimicrobium acidiphilum Strain YE2023, Isolated from a Pulp of Bioleach Reactor.</title>
        <authorList>
            <person name="Elkina Y.A."/>
            <person name="Bulaeva A.G."/>
            <person name="Beletsky A.V."/>
            <person name="Mardanov A.V."/>
        </authorList>
    </citation>
    <scope>NUCLEOTIDE SEQUENCE [LARGE SCALE GENOMIC DNA]</scope>
    <source>
        <strain evidence="2 3">YE2023</strain>
    </source>
</reference>
<evidence type="ECO:0008006" key="4">
    <source>
        <dbReference type="Google" id="ProtNLM"/>
    </source>
</evidence>
<keyword evidence="3" id="KW-1185">Reference proteome</keyword>
<organism evidence="2 3">
    <name type="scientific">Ferrimicrobium acidiphilum</name>
    <dbReference type="NCBI Taxonomy" id="121039"/>
    <lineage>
        <taxon>Bacteria</taxon>
        <taxon>Bacillati</taxon>
        <taxon>Actinomycetota</taxon>
        <taxon>Acidimicrobiia</taxon>
        <taxon>Acidimicrobiales</taxon>
        <taxon>Acidimicrobiaceae</taxon>
        <taxon>Ferrimicrobium</taxon>
    </lineage>
</organism>
<keyword evidence="1" id="KW-0812">Transmembrane</keyword>
<sequence>MTELLYVLIPIGFVVIVGVLGSLRRVKPVSIDEGIRSFDSLRQALDQRHRAESPSGPRAPRS</sequence>
<dbReference type="EMBL" id="JBFSHR010000022">
    <property type="protein sequence ID" value="MEX6429699.1"/>
    <property type="molecule type" value="Genomic_DNA"/>
</dbReference>
<keyword evidence="1" id="KW-0472">Membrane</keyword>
<proteinExistence type="predicted"/>
<keyword evidence="1" id="KW-1133">Transmembrane helix</keyword>
<name>A0ABV3Y3C6_9ACTN</name>
<gene>
    <name evidence="2" type="ORF">AB6A68_07585</name>
</gene>
<accession>A0ABV3Y3C6</accession>
<protein>
    <recommendedName>
        <fullName evidence="4">Sec-independent protein translocase protein TatA</fullName>
    </recommendedName>
</protein>
<comment type="caution">
    <text evidence="2">The sequence shown here is derived from an EMBL/GenBank/DDBJ whole genome shotgun (WGS) entry which is preliminary data.</text>
</comment>
<evidence type="ECO:0000313" key="2">
    <source>
        <dbReference type="EMBL" id="MEX6429699.1"/>
    </source>
</evidence>
<feature type="transmembrane region" description="Helical" evidence="1">
    <location>
        <begin position="6"/>
        <end position="23"/>
    </location>
</feature>
<dbReference type="Proteomes" id="UP001560267">
    <property type="component" value="Unassembled WGS sequence"/>
</dbReference>